<dbReference type="InterPro" id="IPR039422">
    <property type="entry name" value="MarR/SlyA-like"/>
</dbReference>
<evidence type="ECO:0000259" key="1">
    <source>
        <dbReference type="PROSITE" id="PS50995"/>
    </source>
</evidence>
<dbReference type="PANTHER" id="PTHR33164:SF57">
    <property type="entry name" value="MARR-FAMILY TRANSCRIPTIONAL REGULATOR"/>
    <property type="match status" value="1"/>
</dbReference>
<dbReference type="InterPro" id="IPR036388">
    <property type="entry name" value="WH-like_DNA-bd_sf"/>
</dbReference>
<accession>A0A1B9NAL3</accession>
<dbReference type="GO" id="GO:0003700">
    <property type="term" value="F:DNA-binding transcription factor activity"/>
    <property type="evidence" value="ECO:0007669"/>
    <property type="project" value="InterPro"/>
</dbReference>
<dbReference type="SMART" id="SM00347">
    <property type="entry name" value="HTH_MARR"/>
    <property type="match status" value="1"/>
</dbReference>
<sequence>MARGRMLEVLSEAGSPLSVGDLAARLHVDQPRASRIVQMAVQLGLARREADPADARRTLIALTDQGAAAVAEARGARTDAVRQALASFSPEEQAQLATLLGRLADAWPRPGR</sequence>
<comment type="caution">
    <text evidence="2">The sequence shown here is derived from an EMBL/GenBank/DDBJ whole genome shotgun (WGS) entry which is preliminary data.</text>
</comment>
<dbReference type="AlphaFoldDB" id="A0A1B9NAL3"/>
<proteinExistence type="predicted"/>
<dbReference type="EMBL" id="LXMD01000024">
    <property type="protein sequence ID" value="OCG73630.1"/>
    <property type="molecule type" value="Genomic_DNA"/>
</dbReference>
<gene>
    <name evidence="2" type="ORF">A7J15_07490</name>
</gene>
<name>A0A1B9NAL3_9MICO</name>
<dbReference type="SUPFAM" id="SSF46785">
    <property type="entry name" value="Winged helix' DNA-binding domain"/>
    <property type="match status" value="1"/>
</dbReference>
<evidence type="ECO:0000313" key="3">
    <source>
        <dbReference type="Proteomes" id="UP000093355"/>
    </source>
</evidence>
<protein>
    <recommendedName>
        <fullName evidence="1">HTH marR-type domain-containing protein</fullName>
    </recommendedName>
</protein>
<dbReference type="PRINTS" id="PR00598">
    <property type="entry name" value="HTHMARR"/>
</dbReference>
<dbReference type="PROSITE" id="PS50995">
    <property type="entry name" value="HTH_MARR_2"/>
    <property type="match status" value="1"/>
</dbReference>
<keyword evidence="3" id="KW-1185">Reference proteome</keyword>
<evidence type="ECO:0000313" key="2">
    <source>
        <dbReference type="EMBL" id="OCG73630.1"/>
    </source>
</evidence>
<feature type="domain" description="HTH marR-type" evidence="1">
    <location>
        <begin position="1"/>
        <end position="105"/>
    </location>
</feature>
<dbReference type="Proteomes" id="UP000093355">
    <property type="component" value="Unassembled WGS sequence"/>
</dbReference>
<dbReference type="Pfam" id="PF12802">
    <property type="entry name" value="MarR_2"/>
    <property type="match status" value="1"/>
</dbReference>
<dbReference type="InterPro" id="IPR000835">
    <property type="entry name" value="HTH_MarR-typ"/>
</dbReference>
<organism evidence="2 3">
    <name type="scientific">Microbacterium sediminis</name>
    <dbReference type="NCBI Taxonomy" id="904291"/>
    <lineage>
        <taxon>Bacteria</taxon>
        <taxon>Bacillati</taxon>
        <taxon>Actinomycetota</taxon>
        <taxon>Actinomycetes</taxon>
        <taxon>Micrococcales</taxon>
        <taxon>Microbacteriaceae</taxon>
        <taxon>Microbacterium</taxon>
    </lineage>
</organism>
<dbReference type="Gene3D" id="1.10.10.10">
    <property type="entry name" value="Winged helix-like DNA-binding domain superfamily/Winged helix DNA-binding domain"/>
    <property type="match status" value="1"/>
</dbReference>
<dbReference type="GO" id="GO:0006950">
    <property type="term" value="P:response to stress"/>
    <property type="evidence" value="ECO:0007669"/>
    <property type="project" value="TreeGrafter"/>
</dbReference>
<dbReference type="PANTHER" id="PTHR33164">
    <property type="entry name" value="TRANSCRIPTIONAL REGULATOR, MARR FAMILY"/>
    <property type="match status" value="1"/>
</dbReference>
<reference evidence="2 3" key="1">
    <citation type="submission" date="2016-05" db="EMBL/GenBank/DDBJ databases">
        <authorList>
            <person name="Lavstsen T."/>
            <person name="Jespersen J.S."/>
        </authorList>
    </citation>
    <scope>NUCLEOTIDE SEQUENCE [LARGE SCALE GENOMIC DNA]</scope>
    <source>
        <strain evidence="2 3">YLB-01</strain>
    </source>
</reference>
<dbReference type="InterPro" id="IPR036390">
    <property type="entry name" value="WH_DNA-bd_sf"/>
</dbReference>